<sequence length="77" mass="8646">MAKPIPRLSAEEIKRVIATAWTDLPPYSKVLMEHGLGQGELVQLMKRELTPTAYKQWAAQGKGVKAPTRKAQWPYGK</sequence>
<dbReference type="InterPro" id="IPR019882">
    <property type="entry name" value="CHP03643"/>
</dbReference>
<organism evidence="1 2">
    <name type="scientific">Kinneretia aquatilis</name>
    <dbReference type="NCBI Taxonomy" id="2070761"/>
    <lineage>
        <taxon>Bacteria</taxon>
        <taxon>Pseudomonadati</taxon>
        <taxon>Pseudomonadota</taxon>
        <taxon>Betaproteobacteria</taxon>
        <taxon>Burkholderiales</taxon>
        <taxon>Sphaerotilaceae</taxon>
        <taxon>Roseateles</taxon>
    </lineage>
</organism>
<dbReference type="OrthoDB" id="289296at2"/>
<reference evidence="1 2" key="1">
    <citation type="submission" date="2018-01" db="EMBL/GenBank/DDBJ databases">
        <title>Draft genome sequence of Paucibacter aquatile CR182 isolated from freshwater of the Nakdong River.</title>
        <authorList>
            <person name="Choi A."/>
            <person name="Chung E.J."/>
        </authorList>
    </citation>
    <scope>NUCLEOTIDE SEQUENCE [LARGE SCALE GENOMIC DNA]</scope>
    <source>
        <strain evidence="1 2">CR182</strain>
    </source>
</reference>
<accession>A0A2N8KZF1</accession>
<evidence type="ECO:0000313" key="1">
    <source>
        <dbReference type="EMBL" id="PND38838.1"/>
    </source>
</evidence>
<gene>
    <name evidence="1" type="ORF">C1O66_15765</name>
</gene>
<dbReference type="Pfam" id="PF10985">
    <property type="entry name" value="DUF2805"/>
    <property type="match status" value="1"/>
</dbReference>
<dbReference type="Proteomes" id="UP000235916">
    <property type="component" value="Unassembled WGS sequence"/>
</dbReference>
<protein>
    <recommendedName>
        <fullName evidence="3">DUF2805 domain-containing protein</fullName>
    </recommendedName>
</protein>
<dbReference type="RefSeq" id="WP_102768755.1">
    <property type="nucleotide sequence ID" value="NZ_POSP01000003.1"/>
</dbReference>
<proteinExistence type="predicted"/>
<name>A0A2N8KZF1_9BURK</name>
<evidence type="ECO:0000313" key="2">
    <source>
        <dbReference type="Proteomes" id="UP000235916"/>
    </source>
</evidence>
<keyword evidence="2" id="KW-1185">Reference proteome</keyword>
<dbReference type="AlphaFoldDB" id="A0A2N8KZF1"/>
<dbReference type="EMBL" id="POSP01000003">
    <property type="protein sequence ID" value="PND38838.1"/>
    <property type="molecule type" value="Genomic_DNA"/>
</dbReference>
<comment type="caution">
    <text evidence="1">The sequence shown here is derived from an EMBL/GenBank/DDBJ whole genome shotgun (WGS) entry which is preliminary data.</text>
</comment>
<evidence type="ECO:0008006" key="3">
    <source>
        <dbReference type="Google" id="ProtNLM"/>
    </source>
</evidence>